<reference evidence="8" key="1">
    <citation type="journal article" date="2014" name="Genome Announc.">
        <title>Complete sequencing and chromosome-scale genome assembly of the industrial progenitor strain P2niaD18 from the penicillin producer Penicillium chrysogenum.</title>
        <authorList>
            <person name="Specht T."/>
            <person name="Dahlmann T.A."/>
            <person name="Zadra I."/>
            <person name="Kurnsteiner H."/>
            <person name="Kuck U."/>
        </authorList>
    </citation>
    <scope>NUCLEOTIDE SEQUENCE [LARGE SCALE GENOMIC DNA]</scope>
    <source>
        <strain evidence="8">P2niaD18</strain>
    </source>
</reference>
<feature type="region of interest" description="Disordered" evidence="6">
    <location>
        <begin position="1"/>
        <end position="42"/>
    </location>
</feature>
<sequence length="247" mass="27072">MPSINRPMPPSNSDLSKRRRFQPPITTFFTSASEPVASDTPVVSHHHHYAAETFSAHPVVPAKVQSSLLSVGMRVRKSVAEGYRTQMSKTEEKAPLPTAVAQTPRAQPYHGSRPSELSPFSGAGKSSFGRDDYLVTDDGDTYSIPPSSQESAASFALGGQKRALELDCDILVDEDADESFDNFGGSWNGNSHGRTILSPNLGQSRRILAVRHGKGEQPTMDMDDFEEATFLRRREEVDAEDVRMYGA</sequence>
<keyword evidence="9" id="KW-1185">Reference proteome</keyword>
<protein>
    <submittedName>
        <fullName evidence="8">Uncharacterized protein</fullName>
    </submittedName>
</protein>
<gene>
    <name evidence="8" type="ORF">EN45_084760</name>
    <name evidence="7" type="ORF">N7505_004309</name>
</gene>
<comment type="similarity">
    <text evidence="3">Belongs to the DIF1/spd1 family.</text>
</comment>
<keyword evidence="5" id="KW-0539">Nucleus</keyword>
<dbReference type="PhylomeDB" id="A0A167UZU6"/>
<dbReference type="OMA" id="NYNAPTH"/>
<evidence type="ECO:0000313" key="8">
    <source>
        <dbReference type="EMBL" id="KZN89840.1"/>
    </source>
</evidence>
<dbReference type="Pfam" id="PF08591">
    <property type="entry name" value="RNR_inhib"/>
    <property type="match status" value="1"/>
</dbReference>
<comment type="subcellular location">
    <subcellularLocation>
        <location evidence="2">Cytoplasm</location>
    </subcellularLocation>
    <subcellularLocation>
        <location evidence="1">Nucleus</location>
    </subcellularLocation>
</comment>
<organism evidence="8">
    <name type="scientific">Penicillium chrysogenum</name>
    <name type="common">Penicillium notatum</name>
    <dbReference type="NCBI Taxonomy" id="5076"/>
    <lineage>
        <taxon>Eukaryota</taxon>
        <taxon>Fungi</taxon>
        <taxon>Dikarya</taxon>
        <taxon>Ascomycota</taxon>
        <taxon>Pezizomycotina</taxon>
        <taxon>Eurotiomycetes</taxon>
        <taxon>Eurotiomycetidae</taxon>
        <taxon>Eurotiales</taxon>
        <taxon>Aspergillaceae</taxon>
        <taxon>Penicillium</taxon>
        <taxon>Penicillium chrysogenum species complex</taxon>
    </lineage>
</organism>
<feature type="region of interest" description="Disordered" evidence="6">
    <location>
        <begin position="84"/>
        <end position="129"/>
    </location>
</feature>
<evidence type="ECO:0000256" key="6">
    <source>
        <dbReference type="SAM" id="MobiDB-lite"/>
    </source>
</evidence>
<dbReference type="PANTHER" id="PTHR28081">
    <property type="entry name" value="DAMAGE-REGULATED IMPORT FACILITATOR 1-RELATED"/>
    <property type="match status" value="1"/>
</dbReference>
<dbReference type="EMBL" id="CM002799">
    <property type="protein sequence ID" value="KZN89840.1"/>
    <property type="molecule type" value="Genomic_DNA"/>
</dbReference>
<proteinExistence type="inferred from homology"/>
<evidence type="ECO:0000313" key="7">
    <source>
        <dbReference type="EMBL" id="KAJ5268551.1"/>
    </source>
</evidence>
<keyword evidence="4" id="KW-0963">Cytoplasm</keyword>
<dbReference type="GO" id="GO:1990846">
    <property type="term" value="F:ribonucleoside-diphosphate reductase inhibitor activity"/>
    <property type="evidence" value="ECO:0007669"/>
    <property type="project" value="TreeGrafter"/>
</dbReference>
<feature type="compositionally biased region" description="Polar residues" evidence="6">
    <location>
        <begin position="24"/>
        <end position="33"/>
    </location>
</feature>
<dbReference type="GO" id="GO:0008104">
    <property type="term" value="P:intracellular protein localization"/>
    <property type="evidence" value="ECO:0007669"/>
    <property type="project" value="TreeGrafter"/>
</dbReference>
<dbReference type="Proteomes" id="UP000076449">
    <property type="component" value="Chromosome II"/>
</dbReference>
<name>A0A167UZU6_PENCH</name>
<dbReference type="AlphaFoldDB" id="A0A167UZU6"/>
<reference evidence="7" key="2">
    <citation type="submission" date="2022-12" db="EMBL/GenBank/DDBJ databases">
        <authorList>
            <person name="Petersen C."/>
        </authorList>
    </citation>
    <scope>NUCLEOTIDE SEQUENCE</scope>
    <source>
        <strain evidence="7">IBT 3361</strain>
    </source>
</reference>
<dbReference type="PANTHER" id="PTHR28081:SF1">
    <property type="entry name" value="DAMAGE-REGULATED IMPORT FACILITATOR 1"/>
    <property type="match status" value="1"/>
</dbReference>
<dbReference type="InterPro" id="IPR013900">
    <property type="entry name" value="RNR_inhibitor"/>
</dbReference>
<evidence type="ECO:0000313" key="9">
    <source>
        <dbReference type="Proteomes" id="UP001220256"/>
    </source>
</evidence>
<evidence type="ECO:0000256" key="1">
    <source>
        <dbReference type="ARBA" id="ARBA00004123"/>
    </source>
</evidence>
<accession>A0A167UZU6</accession>
<dbReference type="EMBL" id="JAPVEB010000003">
    <property type="protein sequence ID" value="KAJ5268551.1"/>
    <property type="molecule type" value="Genomic_DNA"/>
</dbReference>
<evidence type="ECO:0000256" key="5">
    <source>
        <dbReference type="ARBA" id="ARBA00023242"/>
    </source>
</evidence>
<dbReference type="Proteomes" id="UP001220256">
    <property type="component" value="Unassembled WGS sequence"/>
</dbReference>
<reference evidence="7 9" key="3">
    <citation type="journal article" date="2023" name="IMA Fungus">
        <title>Comparative genomic study of the Penicillium genus elucidates a diverse pangenome and 15 lateral gene transfer events.</title>
        <authorList>
            <person name="Petersen C."/>
            <person name="Sorensen T."/>
            <person name="Nielsen M.R."/>
            <person name="Sondergaard T.E."/>
            <person name="Sorensen J.L."/>
            <person name="Fitzpatrick D.A."/>
            <person name="Frisvad J.C."/>
            <person name="Nielsen K.L."/>
        </authorList>
    </citation>
    <scope>NUCLEOTIDE SEQUENCE [LARGE SCALE GENOMIC DNA]</scope>
    <source>
        <strain evidence="7 9">IBT 3361</strain>
    </source>
</reference>
<evidence type="ECO:0000256" key="4">
    <source>
        <dbReference type="ARBA" id="ARBA00022490"/>
    </source>
</evidence>
<evidence type="ECO:0000256" key="2">
    <source>
        <dbReference type="ARBA" id="ARBA00004496"/>
    </source>
</evidence>
<dbReference type="GO" id="GO:0005634">
    <property type="term" value="C:nucleus"/>
    <property type="evidence" value="ECO:0007669"/>
    <property type="project" value="UniProtKB-SubCell"/>
</dbReference>
<dbReference type="GO" id="GO:0005737">
    <property type="term" value="C:cytoplasm"/>
    <property type="evidence" value="ECO:0007669"/>
    <property type="project" value="UniProtKB-SubCell"/>
</dbReference>
<evidence type="ECO:0000256" key="3">
    <source>
        <dbReference type="ARBA" id="ARBA00005459"/>
    </source>
</evidence>